<dbReference type="AlphaFoldDB" id="A0A0L0F1N8"/>
<dbReference type="GO" id="GO:0004252">
    <property type="term" value="F:serine-type endopeptidase activity"/>
    <property type="evidence" value="ECO:0007669"/>
    <property type="project" value="InterPro"/>
</dbReference>
<proteinExistence type="predicted"/>
<feature type="non-terminal residue" evidence="2">
    <location>
        <position position="53"/>
    </location>
</feature>
<reference evidence="2 3" key="1">
    <citation type="submission" date="2011-02" db="EMBL/GenBank/DDBJ databases">
        <title>The Genome Sequence of Sphaeroforma arctica JP610.</title>
        <authorList>
            <consortium name="The Broad Institute Genome Sequencing Platform"/>
            <person name="Russ C."/>
            <person name="Cuomo C."/>
            <person name="Young S.K."/>
            <person name="Zeng Q."/>
            <person name="Gargeya S."/>
            <person name="Alvarado L."/>
            <person name="Berlin A."/>
            <person name="Chapman S.B."/>
            <person name="Chen Z."/>
            <person name="Freedman E."/>
            <person name="Gellesch M."/>
            <person name="Goldberg J."/>
            <person name="Griggs A."/>
            <person name="Gujja S."/>
            <person name="Heilman E."/>
            <person name="Heiman D."/>
            <person name="Howarth C."/>
            <person name="Mehta T."/>
            <person name="Neiman D."/>
            <person name="Pearson M."/>
            <person name="Roberts A."/>
            <person name="Saif S."/>
            <person name="Shea T."/>
            <person name="Shenoy N."/>
            <person name="Sisk P."/>
            <person name="Stolte C."/>
            <person name="Sykes S."/>
            <person name="White J."/>
            <person name="Yandava C."/>
            <person name="Burger G."/>
            <person name="Gray M.W."/>
            <person name="Holland P.W.H."/>
            <person name="King N."/>
            <person name="Lang F.B.F."/>
            <person name="Roger A.J."/>
            <person name="Ruiz-Trillo I."/>
            <person name="Haas B."/>
            <person name="Nusbaum C."/>
            <person name="Birren B."/>
        </authorList>
    </citation>
    <scope>NUCLEOTIDE SEQUENCE [LARGE SCALE GENOMIC DNA]</scope>
    <source>
        <strain evidence="2 3">JP610</strain>
    </source>
</reference>
<dbReference type="Proteomes" id="UP000054560">
    <property type="component" value="Unassembled WGS sequence"/>
</dbReference>
<dbReference type="RefSeq" id="XP_014144499.1">
    <property type="nucleotide sequence ID" value="XM_014289024.1"/>
</dbReference>
<dbReference type="OrthoDB" id="308440at2759"/>
<dbReference type="GO" id="GO:0006465">
    <property type="term" value="P:signal peptide processing"/>
    <property type="evidence" value="ECO:0007669"/>
    <property type="project" value="InterPro"/>
</dbReference>
<name>A0A0L0F1N8_9EUKA</name>
<feature type="domain" description="Peptidase S26" evidence="1">
    <location>
        <begin position="1"/>
        <end position="53"/>
    </location>
</feature>
<keyword evidence="3" id="KW-1185">Reference proteome</keyword>
<protein>
    <recommendedName>
        <fullName evidence="1">Peptidase S26 domain-containing protein</fullName>
    </recommendedName>
</protein>
<dbReference type="CDD" id="cd06530">
    <property type="entry name" value="S26_SPase_I"/>
    <property type="match status" value="1"/>
</dbReference>
<dbReference type="SUPFAM" id="SSF51306">
    <property type="entry name" value="LexA/Signal peptidase"/>
    <property type="match status" value="1"/>
</dbReference>
<sequence length="53" mass="5925">MAPTFDDSEKLLEVRISEALNGVYKGDVVCLKHPEDDKRLLIRRVTAGPGEEI</sequence>
<evidence type="ECO:0000313" key="3">
    <source>
        <dbReference type="Proteomes" id="UP000054560"/>
    </source>
</evidence>
<dbReference type="Pfam" id="PF10502">
    <property type="entry name" value="Peptidase_S26"/>
    <property type="match status" value="1"/>
</dbReference>
<accession>A0A0L0F1N8</accession>
<dbReference type="GeneID" id="25917377"/>
<gene>
    <name evidence="2" type="ORF">SARC_16873</name>
</gene>
<evidence type="ECO:0000259" key="1">
    <source>
        <dbReference type="Pfam" id="PF10502"/>
    </source>
</evidence>
<dbReference type="InterPro" id="IPR036286">
    <property type="entry name" value="LexA/Signal_pep-like_sf"/>
</dbReference>
<organism evidence="2 3">
    <name type="scientific">Sphaeroforma arctica JP610</name>
    <dbReference type="NCBI Taxonomy" id="667725"/>
    <lineage>
        <taxon>Eukaryota</taxon>
        <taxon>Ichthyosporea</taxon>
        <taxon>Ichthyophonida</taxon>
        <taxon>Sphaeroforma</taxon>
    </lineage>
</organism>
<dbReference type="Gene3D" id="2.10.109.10">
    <property type="entry name" value="Umud Fragment, subunit A"/>
    <property type="match status" value="1"/>
</dbReference>
<dbReference type="EMBL" id="KQ250704">
    <property type="protein sequence ID" value="KNC70597.1"/>
    <property type="molecule type" value="Genomic_DNA"/>
</dbReference>
<dbReference type="InterPro" id="IPR019533">
    <property type="entry name" value="Peptidase_S26"/>
</dbReference>
<evidence type="ECO:0000313" key="2">
    <source>
        <dbReference type="EMBL" id="KNC70597.1"/>
    </source>
</evidence>